<reference evidence="1" key="1">
    <citation type="submission" date="2021-06" db="EMBL/GenBank/DDBJ databases">
        <authorList>
            <person name="Kallberg Y."/>
            <person name="Tangrot J."/>
            <person name="Rosling A."/>
        </authorList>
    </citation>
    <scope>NUCLEOTIDE SEQUENCE</scope>
    <source>
        <strain evidence="1">87-6 pot B 2015</strain>
    </source>
</reference>
<proteinExistence type="predicted"/>
<protein>
    <submittedName>
        <fullName evidence="1">1559_t:CDS:1</fullName>
    </submittedName>
</protein>
<evidence type="ECO:0000313" key="1">
    <source>
        <dbReference type="EMBL" id="CAG8709663.1"/>
    </source>
</evidence>
<feature type="non-terminal residue" evidence="1">
    <location>
        <position position="1"/>
    </location>
</feature>
<accession>A0A9N9N7J6</accession>
<gene>
    <name evidence="1" type="ORF">FMOSSE_LOCUS14241</name>
</gene>
<comment type="caution">
    <text evidence="1">The sequence shown here is derived from an EMBL/GenBank/DDBJ whole genome shotgun (WGS) entry which is preliminary data.</text>
</comment>
<dbReference type="AlphaFoldDB" id="A0A9N9N7J6"/>
<sequence length="49" mass="5574">RLILAKQLVLMKMASVSNYRALGITFWHEPSIFSSHDSPIQRFGLGIDK</sequence>
<evidence type="ECO:0000313" key="2">
    <source>
        <dbReference type="Proteomes" id="UP000789375"/>
    </source>
</evidence>
<name>A0A9N9N7J6_FUNMO</name>
<keyword evidence="2" id="KW-1185">Reference proteome</keyword>
<dbReference type="Proteomes" id="UP000789375">
    <property type="component" value="Unassembled WGS sequence"/>
</dbReference>
<dbReference type="EMBL" id="CAJVPP010010312">
    <property type="protein sequence ID" value="CAG8709663.1"/>
    <property type="molecule type" value="Genomic_DNA"/>
</dbReference>
<organism evidence="1 2">
    <name type="scientific">Funneliformis mosseae</name>
    <name type="common">Endomycorrhizal fungus</name>
    <name type="synonym">Glomus mosseae</name>
    <dbReference type="NCBI Taxonomy" id="27381"/>
    <lineage>
        <taxon>Eukaryota</taxon>
        <taxon>Fungi</taxon>
        <taxon>Fungi incertae sedis</taxon>
        <taxon>Mucoromycota</taxon>
        <taxon>Glomeromycotina</taxon>
        <taxon>Glomeromycetes</taxon>
        <taxon>Glomerales</taxon>
        <taxon>Glomeraceae</taxon>
        <taxon>Funneliformis</taxon>
    </lineage>
</organism>